<evidence type="ECO:0000313" key="1">
    <source>
        <dbReference type="EMBL" id="KTB44121.1"/>
    </source>
</evidence>
<dbReference type="AlphaFoldDB" id="A0A0W0G6B7"/>
<gene>
    <name evidence="1" type="ORF">WG66_3312</name>
</gene>
<name>A0A0W0G6B7_MONRR</name>
<dbReference type="Proteomes" id="UP000054988">
    <property type="component" value="Unassembled WGS sequence"/>
</dbReference>
<comment type="caution">
    <text evidence="1">The sequence shown here is derived from an EMBL/GenBank/DDBJ whole genome shotgun (WGS) entry which is preliminary data.</text>
</comment>
<protein>
    <submittedName>
        <fullName evidence="1">Uncharacterized protein</fullName>
    </submittedName>
</protein>
<accession>A0A0W0G6B7</accession>
<sequence>MSIFPSASNFTIEDGNFTAVARDQYQYNNHGTLVQYLGRQERERTILDEYTRVPVGKVYIKRSISVTDVRRQNILPDHQHWSRVDALRSINIASIHGEDRDLEFVYVCYDGQDASEAFRRDFEQFSRVRNVYTAQLFGYNDGPFTLPALIFYDALMPVMHLLERNNFSPLLYTYLLYRLLKNPIANYDLDFGELWMNPRTGALCVGPYVDYSPRKFIADYTDEFQVTTGDYGHPFLSLQIYHDSDAIFRFLIQNFTTIQMLYAICNSYRYIMEWIPDEDSVPMLSSLPGAVYSRTRREIIAKWPKTMNERHYRQWGFEGISDTMSENGFIENDESLWYSHHQIFNIYKTESLTWIMNHVPREKGEHVHVPGQFRRIACWVSADLKRNGRNTPFCVVSRSIFDAEMNSYQRGAASSRPTKFTSSFEQFLVHQPRKPYGMPGCGNRNTFGLPSFTTRFRIVHLRWSHIAYTSIHQLHILKGFDPATRDLARSLDLDLDLPLLETVGDETRFEEIKAHSTQDFQPMDVDSELVESLSTLTVNVAEGAMDPLLKTVGNETQFEVIKAHSTQDFQPMDVDSELVESLSTLTVNVAEGAMDPLLKTVGNETQFEVIKAQSIQDFQPMNVDSELAVSLSTLTVDAAEDAMDVD</sequence>
<dbReference type="EMBL" id="LATX01000996">
    <property type="protein sequence ID" value="KTB44121.1"/>
    <property type="molecule type" value="Genomic_DNA"/>
</dbReference>
<reference evidence="1 2" key="1">
    <citation type="submission" date="2015-12" db="EMBL/GenBank/DDBJ databases">
        <title>Draft genome sequence of Moniliophthora roreri, the causal agent of frosty pod rot of cacao.</title>
        <authorList>
            <person name="Aime M.C."/>
            <person name="Diaz-Valderrama J.R."/>
            <person name="Kijpornyongpan T."/>
            <person name="Phillips-Mora W."/>
        </authorList>
    </citation>
    <scope>NUCLEOTIDE SEQUENCE [LARGE SCALE GENOMIC DNA]</scope>
    <source>
        <strain evidence="1 2">MCA 2952</strain>
    </source>
</reference>
<organism evidence="1 2">
    <name type="scientific">Moniliophthora roreri</name>
    <name type="common">Frosty pod rot fungus</name>
    <name type="synonym">Monilia roreri</name>
    <dbReference type="NCBI Taxonomy" id="221103"/>
    <lineage>
        <taxon>Eukaryota</taxon>
        <taxon>Fungi</taxon>
        <taxon>Dikarya</taxon>
        <taxon>Basidiomycota</taxon>
        <taxon>Agaricomycotina</taxon>
        <taxon>Agaricomycetes</taxon>
        <taxon>Agaricomycetidae</taxon>
        <taxon>Agaricales</taxon>
        <taxon>Marasmiineae</taxon>
        <taxon>Marasmiaceae</taxon>
        <taxon>Moniliophthora</taxon>
    </lineage>
</organism>
<evidence type="ECO:0000313" key="2">
    <source>
        <dbReference type="Proteomes" id="UP000054988"/>
    </source>
</evidence>
<proteinExistence type="predicted"/>